<dbReference type="Proteomes" id="UP000054279">
    <property type="component" value="Unassembled WGS sequence"/>
</dbReference>
<gene>
    <name evidence="2" type="ORF">M422DRAFT_267867</name>
</gene>
<dbReference type="HOGENOM" id="CLU_1025113_0_0_1"/>
<evidence type="ECO:0000256" key="1">
    <source>
        <dbReference type="SAM" id="MobiDB-lite"/>
    </source>
</evidence>
<proteinExistence type="predicted"/>
<protein>
    <recommendedName>
        <fullName evidence="4">F-box domain-containing protein</fullName>
    </recommendedName>
</protein>
<reference evidence="2 3" key="1">
    <citation type="submission" date="2014-06" db="EMBL/GenBank/DDBJ databases">
        <title>Evolutionary Origins and Diversification of the Mycorrhizal Mutualists.</title>
        <authorList>
            <consortium name="DOE Joint Genome Institute"/>
            <consortium name="Mycorrhizal Genomics Consortium"/>
            <person name="Kohler A."/>
            <person name="Kuo A."/>
            <person name="Nagy L.G."/>
            <person name="Floudas D."/>
            <person name="Copeland A."/>
            <person name="Barry K.W."/>
            <person name="Cichocki N."/>
            <person name="Veneault-Fourrey C."/>
            <person name="LaButti K."/>
            <person name="Lindquist E.A."/>
            <person name="Lipzen A."/>
            <person name="Lundell T."/>
            <person name="Morin E."/>
            <person name="Murat C."/>
            <person name="Riley R."/>
            <person name="Ohm R."/>
            <person name="Sun H."/>
            <person name="Tunlid A."/>
            <person name="Henrissat B."/>
            <person name="Grigoriev I.V."/>
            <person name="Hibbett D.S."/>
            <person name="Martin F."/>
        </authorList>
    </citation>
    <scope>NUCLEOTIDE SEQUENCE [LARGE SCALE GENOMIC DNA]</scope>
    <source>
        <strain evidence="2 3">SS14</strain>
    </source>
</reference>
<feature type="compositionally biased region" description="Basic residues" evidence="1">
    <location>
        <begin position="130"/>
        <end position="140"/>
    </location>
</feature>
<dbReference type="EMBL" id="KN837258">
    <property type="protein sequence ID" value="KIJ30614.1"/>
    <property type="molecule type" value="Genomic_DNA"/>
</dbReference>
<feature type="non-terminal residue" evidence="2">
    <location>
        <position position="273"/>
    </location>
</feature>
<evidence type="ECO:0000313" key="3">
    <source>
        <dbReference type="Proteomes" id="UP000054279"/>
    </source>
</evidence>
<name>A0A0C9U873_SPHS4</name>
<feature type="region of interest" description="Disordered" evidence="1">
    <location>
        <begin position="244"/>
        <end position="273"/>
    </location>
</feature>
<sequence length="273" mass="30930">MVATPRRQHVQNGETVPRIHTPRAFRPKCSKSLKLKTLNVAENIREQYALNAMLCNEPGSPAALPAFGLRVVVYGRRVKVGVDKERVSLVTWYATFHSKPDRFWFHLAFLFSSIQQTTFTYITMSPKRKAAPKSKAKRAKPVSSSPEVSPPGSPEASSSNIPMLFTLSTETIHQIISHFPDMNIRVGSEIYGSDYPYYDPFAPALSYVRQDDLRALSQTCRSFRKFFGPLFWEHFDVYTKRENGSPSQWYERVPPPTSSKSPAITPPGWILST</sequence>
<evidence type="ECO:0008006" key="4">
    <source>
        <dbReference type="Google" id="ProtNLM"/>
    </source>
</evidence>
<feature type="region of interest" description="Disordered" evidence="1">
    <location>
        <begin position="130"/>
        <end position="160"/>
    </location>
</feature>
<organism evidence="2 3">
    <name type="scientific">Sphaerobolus stellatus (strain SS14)</name>
    <dbReference type="NCBI Taxonomy" id="990650"/>
    <lineage>
        <taxon>Eukaryota</taxon>
        <taxon>Fungi</taxon>
        <taxon>Dikarya</taxon>
        <taxon>Basidiomycota</taxon>
        <taxon>Agaricomycotina</taxon>
        <taxon>Agaricomycetes</taxon>
        <taxon>Phallomycetidae</taxon>
        <taxon>Geastrales</taxon>
        <taxon>Sphaerobolaceae</taxon>
        <taxon>Sphaerobolus</taxon>
    </lineage>
</organism>
<evidence type="ECO:0000313" key="2">
    <source>
        <dbReference type="EMBL" id="KIJ30614.1"/>
    </source>
</evidence>
<keyword evidence="3" id="KW-1185">Reference proteome</keyword>
<dbReference type="AlphaFoldDB" id="A0A0C9U873"/>
<accession>A0A0C9U873</accession>